<evidence type="ECO:0000313" key="5">
    <source>
        <dbReference type="Proteomes" id="UP000460221"/>
    </source>
</evidence>
<keyword evidence="2" id="KW-0560">Oxidoreductase</keyword>
<dbReference type="PRINTS" id="PR00080">
    <property type="entry name" value="SDRFAMILY"/>
</dbReference>
<dbReference type="PROSITE" id="PS00061">
    <property type="entry name" value="ADH_SHORT"/>
    <property type="match status" value="1"/>
</dbReference>
<evidence type="ECO:0000259" key="3">
    <source>
        <dbReference type="SMART" id="SM00822"/>
    </source>
</evidence>
<evidence type="ECO:0000256" key="1">
    <source>
        <dbReference type="ARBA" id="ARBA00006484"/>
    </source>
</evidence>
<name>A0A7K1FJE6_9ACTN</name>
<dbReference type="Gene3D" id="3.40.50.720">
    <property type="entry name" value="NAD(P)-binding Rossmann-like Domain"/>
    <property type="match status" value="1"/>
</dbReference>
<evidence type="ECO:0000313" key="4">
    <source>
        <dbReference type="EMBL" id="MTD14196.1"/>
    </source>
</evidence>
<comment type="caution">
    <text evidence="4">The sequence shown here is derived from an EMBL/GenBank/DDBJ whole genome shotgun (WGS) entry which is preliminary data.</text>
</comment>
<sequence>MGKLDNQVALVSGSGRGIGRAVAEKLAAEGAAVVANDLDPGPAKEVAEAIIAAGGRAEICPGSVTEPDFADRFVQTAVDAFGGVDIIVNNAGYTWDNVIQKMTDEQWAAILDVHLTAPFRILRAAQPVISAAVKQARADGAPVPVRKIVNISSVAGLDGNPGQASYSSAKAGIVGLTKTLAKEWGRYNVTVNAVAFGVIRTRLTVATENESNIDILGNEIKVGIRADVLAQAEQSIALGRAGTPEEAAGAIYLLCSPESSYITGQVLTCSGGL</sequence>
<reference evidence="4 5" key="1">
    <citation type="submission" date="2019-11" db="EMBL/GenBank/DDBJ databases">
        <authorList>
            <person name="Jiang L.-Q."/>
        </authorList>
    </citation>
    <scope>NUCLEOTIDE SEQUENCE [LARGE SCALE GENOMIC DNA]</scope>
    <source>
        <strain evidence="4 5">YIM 132087</strain>
    </source>
</reference>
<dbReference type="Pfam" id="PF13561">
    <property type="entry name" value="adh_short_C2"/>
    <property type="match status" value="1"/>
</dbReference>
<evidence type="ECO:0000256" key="2">
    <source>
        <dbReference type="ARBA" id="ARBA00023002"/>
    </source>
</evidence>
<keyword evidence="5" id="KW-1185">Reference proteome</keyword>
<dbReference type="InterPro" id="IPR036291">
    <property type="entry name" value="NAD(P)-bd_dom_sf"/>
</dbReference>
<dbReference type="InterPro" id="IPR050259">
    <property type="entry name" value="SDR"/>
</dbReference>
<proteinExistence type="inferred from homology"/>
<dbReference type="AlphaFoldDB" id="A0A7K1FJE6"/>
<dbReference type="InterPro" id="IPR057326">
    <property type="entry name" value="KR_dom"/>
</dbReference>
<gene>
    <name evidence="4" type="ORF">GIS00_09585</name>
</gene>
<protein>
    <submittedName>
        <fullName evidence="4">SDR family oxidoreductase</fullName>
    </submittedName>
</protein>
<dbReference type="PANTHER" id="PTHR42879">
    <property type="entry name" value="3-OXOACYL-(ACYL-CARRIER-PROTEIN) REDUCTASE"/>
    <property type="match status" value="1"/>
</dbReference>
<dbReference type="GO" id="GO:0016491">
    <property type="term" value="F:oxidoreductase activity"/>
    <property type="evidence" value="ECO:0007669"/>
    <property type="project" value="UniProtKB-KW"/>
</dbReference>
<dbReference type="InterPro" id="IPR002347">
    <property type="entry name" value="SDR_fam"/>
</dbReference>
<dbReference type="PRINTS" id="PR00081">
    <property type="entry name" value="GDHRDH"/>
</dbReference>
<organism evidence="4 5">
    <name type="scientific">Nakamurella alba</name>
    <dbReference type="NCBI Taxonomy" id="2665158"/>
    <lineage>
        <taxon>Bacteria</taxon>
        <taxon>Bacillati</taxon>
        <taxon>Actinomycetota</taxon>
        <taxon>Actinomycetes</taxon>
        <taxon>Nakamurellales</taxon>
        <taxon>Nakamurellaceae</taxon>
        <taxon>Nakamurella</taxon>
    </lineage>
</organism>
<dbReference type="SUPFAM" id="SSF51735">
    <property type="entry name" value="NAD(P)-binding Rossmann-fold domains"/>
    <property type="match status" value="1"/>
</dbReference>
<dbReference type="FunFam" id="3.40.50.720:FF:000084">
    <property type="entry name" value="Short-chain dehydrogenase reductase"/>
    <property type="match status" value="1"/>
</dbReference>
<dbReference type="InterPro" id="IPR020904">
    <property type="entry name" value="Sc_DH/Rdtase_CS"/>
</dbReference>
<dbReference type="RefSeq" id="WP_154768201.1">
    <property type="nucleotide sequence ID" value="NZ_WLYK01000002.1"/>
</dbReference>
<accession>A0A7K1FJE6</accession>
<feature type="domain" description="Ketoreductase" evidence="3">
    <location>
        <begin position="7"/>
        <end position="202"/>
    </location>
</feature>
<dbReference type="EMBL" id="WLYK01000002">
    <property type="protein sequence ID" value="MTD14196.1"/>
    <property type="molecule type" value="Genomic_DNA"/>
</dbReference>
<dbReference type="SMART" id="SM00822">
    <property type="entry name" value="PKS_KR"/>
    <property type="match status" value="1"/>
</dbReference>
<dbReference type="PANTHER" id="PTHR42879:SF2">
    <property type="entry name" value="3-OXOACYL-[ACYL-CARRIER-PROTEIN] REDUCTASE FABG"/>
    <property type="match status" value="1"/>
</dbReference>
<dbReference type="Proteomes" id="UP000460221">
    <property type="component" value="Unassembled WGS sequence"/>
</dbReference>
<dbReference type="GO" id="GO:0032787">
    <property type="term" value="P:monocarboxylic acid metabolic process"/>
    <property type="evidence" value="ECO:0007669"/>
    <property type="project" value="UniProtKB-ARBA"/>
</dbReference>
<comment type="similarity">
    <text evidence="1">Belongs to the short-chain dehydrogenases/reductases (SDR) family.</text>
</comment>